<dbReference type="RefSeq" id="WP_114005178.1">
    <property type="nucleotide sequence ID" value="NZ_QGDC01000005.1"/>
</dbReference>
<protein>
    <submittedName>
        <fullName evidence="2">Uncharacterized protein</fullName>
    </submittedName>
</protein>
<feature type="transmembrane region" description="Helical" evidence="1">
    <location>
        <begin position="7"/>
        <end position="24"/>
    </location>
</feature>
<dbReference type="Proteomes" id="UP000253209">
    <property type="component" value="Unassembled WGS sequence"/>
</dbReference>
<keyword evidence="1" id="KW-1133">Transmembrane helix</keyword>
<evidence type="ECO:0000313" key="3">
    <source>
        <dbReference type="Proteomes" id="UP000253209"/>
    </source>
</evidence>
<sequence length="127" mass="14868">MKIVRPILIFFAFTLVLAALPAYFWYQRSNIILPEFWILFSFISGLTFIVVLSILISQQINPDMYAQTFIAGTVFKILAILAFTVIFLLKTHVDKSVFVLNFIYIYFLNTAFEVYILLRNLRNQNLK</sequence>
<keyword evidence="3" id="KW-1185">Reference proteome</keyword>
<proteinExistence type="predicted"/>
<gene>
    <name evidence="2" type="ORF">DJ568_10250</name>
</gene>
<organism evidence="2 3">
    <name type="scientific">Mucilaginibacter hurinus</name>
    <dbReference type="NCBI Taxonomy" id="2201324"/>
    <lineage>
        <taxon>Bacteria</taxon>
        <taxon>Pseudomonadati</taxon>
        <taxon>Bacteroidota</taxon>
        <taxon>Sphingobacteriia</taxon>
        <taxon>Sphingobacteriales</taxon>
        <taxon>Sphingobacteriaceae</taxon>
        <taxon>Mucilaginibacter</taxon>
    </lineage>
</organism>
<dbReference type="OrthoDB" id="981547at2"/>
<feature type="transmembrane region" description="Helical" evidence="1">
    <location>
        <begin position="68"/>
        <end position="89"/>
    </location>
</feature>
<keyword evidence="1" id="KW-0472">Membrane</keyword>
<reference evidence="2 3" key="1">
    <citation type="submission" date="2018-05" db="EMBL/GenBank/DDBJ databases">
        <title>Mucilaginibacter hurinus sp. nov., isolated from briquette warehouse soil.</title>
        <authorList>
            <person name="Choi L."/>
        </authorList>
    </citation>
    <scope>NUCLEOTIDE SEQUENCE [LARGE SCALE GENOMIC DNA]</scope>
    <source>
        <strain evidence="2 3">ZR32</strain>
    </source>
</reference>
<feature type="transmembrane region" description="Helical" evidence="1">
    <location>
        <begin position="36"/>
        <end position="56"/>
    </location>
</feature>
<dbReference type="AlphaFoldDB" id="A0A367GMY2"/>
<evidence type="ECO:0000313" key="2">
    <source>
        <dbReference type="EMBL" id="RCH54852.1"/>
    </source>
</evidence>
<feature type="transmembrane region" description="Helical" evidence="1">
    <location>
        <begin position="101"/>
        <end position="118"/>
    </location>
</feature>
<keyword evidence="1" id="KW-0812">Transmembrane</keyword>
<accession>A0A367GMY2</accession>
<dbReference type="EMBL" id="QGDC01000005">
    <property type="protein sequence ID" value="RCH54852.1"/>
    <property type="molecule type" value="Genomic_DNA"/>
</dbReference>
<comment type="caution">
    <text evidence="2">The sequence shown here is derived from an EMBL/GenBank/DDBJ whole genome shotgun (WGS) entry which is preliminary data.</text>
</comment>
<evidence type="ECO:0000256" key="1">
    <source>
        <dbReference type="SAM" id="Phobius"/>
    </source>
</evidence>
<name>A0A367GMY2_9SPHI</name>